<sequence>MYSYTQFKKKFLKNPANLRAYNELETEFSLIEAIIEKRLARGFTQAMLAKKIGTKQSSIARLESGTYNPSIAFLDKIAQALDAHLSISLL</sequence>
<feature type="domain" description="HTH cro/C1-type" evidence="2">
    <location>
        <begin position="34"/>
        <end position="90"/>
    </location>
</feature>
<dbReference type="GO" id="GO:0003677">
    <property type="term" value="F:DNA binding"/>
    <property type="evidence" value="ECO:0007669"/>
    <property type="project" value="UniProtKB-KW"/>
</dbReference>
<dbReference type="Pfam" id="PF01381">
    <property type="entry name" value="HTH_3"/>
    <property type="match status" value="1"/>
</dbReference>
<organism evidence="3 4">
    <name type="scientific">Candidatus Magasanikbacteria bacterium RIFCSPHIGHO2_02_FULL_45_10</name>
    <dbReference type="NCBI Taxonomy" id="1798679"/>
    <lineage>
        <taxon>Bacteria</taxon>
        <taxon>Candidatus Magasanikiibacteriota</taxon>
    </lineage>
</organism>
<dbReference type="InterPro" id="IPR001387">
    <property type="entry name" value="Cro/C1-type_HTH"/>
</dbReference>
<dbReference type="EMBL" id="MFQA01000016">
    <property type="protein sequence ID" value="OGH69101.1"/>
    <property type="molecule type" value="Genomic_DNA"/>
</dbReference>
<dbReference type="PROSITE" id="PS50943">
    <property type="entry name" value="HTH_CROC1"/>
    <property type="match status" value="1"/>
</dbReference>
<comment type="caution">
    <text evidence="3">The sequence shown here is derived from an EMBL/GenBank/DDBJ whole genome shotgun (WGS) entry which is preliminary data.</text>
</comment>
<dbReference type="SUPFAM" id="SSF47413">
    <property type="entry name" value="lambda repressor-like DNA-binding domains"/>
    <property type="match status" value="1"/>
</dbReference>
<evidence type="ECO:0000313" key="3">
    <source>
        <dbReference type="EMBL" id="OGH69101.1"/>
    </source>
</evidence>
<dbReference type="InterPro" id="IPR010982">
    <property type="entry name" value="Lambda_DNA-bd_dom_sf"/>
</dbReference>
<dbReference type="AlphaFoldDB" id="A0A1F6MBT9"/>
<dbReference type="PANTHER" id="PTHR46558">
    <property type="entry name" value="TRACRIPTIONAL REGULATORY PROTEIN-RELATED-RELATED"/>
    <property type="match status" value="1"/>
</dbReference>
<protein>
    <submittedName>
        <fullName evidence="3">Transcriptional regulator</fullName>
    </submittedName>
</protein>
<dbReference type="Proteomes" id="UP000176413">
    <property type="component" value="Unassembled WGS sequence"/>
</dbReference>
<evidence type="ECO:0000313" key="4">
    <source>
        <dbReference type="Proteomes" id="UP000176413"/>
    </source>
</evidence>
<dbReference type="SMART" id="SM00530">
    <property type="entry name" value="HTH_XRE"/>
    <property type="match status" value="1"/>
</dbReference>
<accession>A0A1F6MBT9</accession>
<reference evidence="3 4" key="1">
    <citation type="journal article" date="2016" name="Nat. Commun.">
        <title>Thousands of microbial genomes shed light on interconnected biogeochemical processes in an aquifer system.</title>
        <authorList>
            <person name="Anantharaman K."/>
            <person name="Brown C.T."/>
            <person name="Hug L.A."/>
            <person name="Sharon I."/>
            <person name="Castelle C.J."/>
            <person name="Probst A.J."/>
            <person name="Thomas B.C."/>
            <person name="Singh A."/>
            <person name="Wilkins M.J."/>
            <person name="Karaoz U."/>
            <person name="Brodie E.L."/>
            <person name="Williams K.H."/>
            <person name="Hubbard S.S."/>
            <person name="Banfield J.F."/>
        </authorList>
    </citation>
    <scope>NUCLEOTIDE SEQUENCE [LARGE SCALE GENOMIC DNA]</scope>
</reference>
<name>A0A1F6MBT9_9BACT</name>
<proteinExistence type="predicted"/>
<dbReference type="CDD" id="cd00093">
    <property type="entry name" value="HTH_XRE"/>
    <property type="match status" value="1"/>
</dbReference>
<dbReference type="Gene3D" id="1.10.260.40">
    <property type="entry name" value="lambda repressor-like DNA-binding domains"/>
    <property type="match status" value="1"/>
</dbReference>
<evidence type="ECO:0000259" key="2">
    <source>
        <dbReference type="PROSITE" id="PS50943"/>
    </source>
</evidence>
<evidence type="ECO:0000256" key="1">
    <source>
        <dbReference type="ARBA" id="ARBA00023125"/>
    </source>
</evidence>
<keyword evidence="1" id="KW-0238">DNA-binding</keyword>
<gene>
    <name evidence="3" type="ORF">A3D53_03715</name>
</gene>
<dbReference type="PANTHER" id="PTHR46558:SF4">
    <property type="entry name" value="DNA-BIDING PHAGE PROTEIN"/>
    <property type="match status" value="1"/>
</dbReference>